<feature type="domain" description="Luciferase-like" evidence="5">
    <location>
        <begin position="14"/>
        <end position="228"/>
    </location>
</feature>
<dbReference type="NCBIfam" id="TIGR03560">
    <property type="entry name" value="F420_Rv1855c"/>
    <property type="match status" value="1"/>
</dbReference>
<dbReference type="SUPFAM" id="SSF51679">
    <property type="entry name" value="Bacterial luciferase-like"/>
    <property type="match status" value="1"/>
</dbReference>
<reference evidence="6 7" key="1">
    <citation type="submission" date="2023-11" db="EMBL/GenBank/DDBJ databases">
        <title>Genome sequence of Microbacterium rhizosphaerae KACC 19337.</title>
        <authorList>
            <person name="Choi H."/>
            <person name="Kim S."/>
            <person name="Kim Y."/>
            <person name="Kwon S.-W."/>
            <person name="Heo J."/>
        </authorList>
    </citation>
    <scope>NUCLEOTIDE SEQUENCE [LARGE SCALE GENOMIC DNA]</scope>
    <source>
        <strain evidence="6 7">KACC 19337</strain>
    </source>
</reference>
<dbReference type="Proteomes" id="UP001323798">
    <property type="component" value="Chromosome"/>
</dbReference>
<dbReference type="InterPro" id="IPR050172">
    <property type="entry name" value="SsuD_RutA_monooxygenase"/>
</dbReference>
<gene>
    <name evidence="6" type="ORF">SM116_13035</name>
</gene>
<organism evidence="6 7">
    <name type="scientific">Microbacterium rhizosphaerae</name>
    <dbReference type="NCBI Taxonomy" id="1678237"/>
    <lineage>
        <taxon>Bacteria</taxon>
        <taxon>Bacillati</taxon>
        <taxon>Actinomycetota</taxon>
        <taxon>Actinomycetes</taxon>
        <taxon>Micrococcales</taxon>
        <taxon>Microbacteriaceae</taxon>
        <taxon>Microbacterium</taxon>
    </lineage>
</organism>
<dbReference type="PANTHER" id="PTHR42847:SF8">
    <property type="entry name" value="CONSERVED PROTEIN"/>
    <property type="match status" value="1"/>
</dbReference>
<proteinExistence type="predicted"/>
<name>A0ABZ0SIR6_9MICO</name>
<keyword evidence="7" id="KW-1185">Reference proteome</keyword>
<protein>
    <submittedName>
        <fullName evidence="6">LLM class F420-dependent oxidoreductase</fullName>
        <ecNumber evidence="6">1.-.-.-</ecNumber>
    </submittedName>
</protein>
<dbReference type="InterPro" id="IPR036661">
    <property type="entry name" value="Luciferase-like_sf"/>
</dbReference>
<keyword evidence="4" id="KW-0503">Monooxygenase</keyword>
<evidence type="ECO:0000256" key="2">
    <source>
        <dbReference type="ARBA" id="ARBA00022643"/>
    </source>
</evidence>
<evidence type="ECO:0000313" key="7">
    <source>
        <dbReference type="Proteomes" id="UP001323798"/>
    </source>
</evidence>
<dbReference type="RefSeq" id="WP_320941409.1">
    <property type="nucleotide sequence ID" value="NZ_BAABEU010000006.1"/>
</dbReference>
<dbReference type="Gene3D" id="3.20.20.30">
    <property type="entry name" value="Luciferase-like domain"/>
    <property type="match status" value="1"/>
</dbReference>
<evidence type="ECO:0000256" key="1">
    <source>
        <dbReference type="ARBA" id="ARBA00022630"/>
    </source>
</evidence>
<dbReference type="InterPro" id="IPR019952">
    <property type="entry name" value="F420_OxRdatse_Rv1855c_pred"/>
</dbReference>
<evidence type="ECO:0000259" key="5">
    <source>
        <dbReference type="Pfam" id="PF00296"/>
    </source>
</evidence>
<dbReference type="InterPro" id="IPR011251">
    <property type="entry name" value="Luciferase-like_dom"/>
</dbReference>
<dbReference type="EMBL" id="CP139368">
    <property type="protein sequence ID" value="WPR88690.1"/>
    <property type="molecule type" value="Genomic_DNA"/>
</dbReference>
<keyword evidence="1" id="KW-0285">Flavoprotein</keyword>
<accession>A0ABZ0SIR6</accession>
<evidence type="ECO:0000256" key="4">
    <source>
        <dbReference type="ARBA" id="ARBA00023033"/>
    </source>
</evidence>
<keyword evidence="2" id="KW-0288">FMN</keyword>
<evidence type="ECO:0000256" key="3">
    <source>
        <dbReference type="ARBA" id="ARBA00023002"/>
    </source>
</evidence>
<dbReference type="PANTHER" id="PTHR42847">
    <property type="entry name" value="ALKANESULFONATE MONOOXYGENASE"/>
    <property type="match status" value="1"/>
</dbReference>
<evidence type="ECO:0000313" key="6">
    <source>
        <dbReference type="EMBL" id="WPR88690.1"/>
    </source>
</evidence>
<dbReference type="Pfam" id="PF00296">
    <property type="entry name" value="Bac_luciferase"/>
    <property type="match status" value="1"/>
</dbReference>
<keyword evidence="3 6" id="KW-0560">Oxidoreductase</keyword>
<dbReference type="EC" id="1.-.-.-" evidence="6"/>
<dbReference type="GO" id="GO:0016491">
    <property type="term" value="F:oxidoreductase activity"/>
    <property type="evidence" value="ECO:0007669"/>
    <property type="project" value="UniProtKB-KW"/>
</dbReference>
<sequence length="288" mass="31578">MRAGIHLWNYTTPEGESSIARTVADTATTAEAGGFSQFTVMDHWFQMEAVGDPAEPMLEAFTTLGYVAAMTSTLRLGPLVTGVTYRHPGLLAKIATTLDVLSGGRSILGLGAAWYEREHHALGVPYPALGERFERLEEALKVVTQMWSEDNGRYEGRHYSLNETLNSPRAVSAPHPPIMIGGRGEKKTLRLAAQYAQIVNFTAFDPDDVAHLLDVLRGHCDALGTDYDAIEKQIMATRLQPDSDQFWPTMERLAALGIDLVVFGVRPNDQVATTSRLAEAVLPRLAEL</sequence>